<reference evidence="1" key="1">
    <citation type="submission" date="2022-05" db="EMBL/GenBank/DDBJ databases">
        <authorList>
            <person name="Pankratov T."/>
        </authorList>
    </citation>
    <scope>NUCLEOTIDE SEQUENCE</scope>
    <source>
        <strain evidence="1">BP6-180914</strain>
    </source>
</reference>
<name>A0AA41Z5Q0_9HYPH</name>
<dbReference type="AlphaFoldDB" id="A0AA41Z5Q0"/>
<evidence type="ECO:0000313" key="2">
    <source>
        <dbReference type="Proteomes" id="UP001165667"/>
    </source>
</evidence>
<dbReference type="RefSeq" id="WP_282586132.1">
    <property type="nucleotide sequence ID" value="NZ_JAMOIM010000011.1"/>
</dbReference>
<protein>
    <submittedName>
        <fullName evidence="1">Helix-hairpin-helix domain-containing protein</fullName>
    </submittedName>
</protein>
<dbReference type="SUPFAM" id="SSF81585">
    <property type="entry name" value="PsbU/PolX domain-like"/>
    <property type="match status" value="1"/>
</dbReference>
<proteinExistence type="predicted"/>
<dbReference type="Pfam" id="PF12836">
    <property type="entry name" value="HHH_3"/>
    <property type="match status" value="1"/>
</dbReference>
<sequence>MAVGSVSTLAAGALLLGAAPYLFNRVVGPTQSAPWGSISSLSVASPAIASVDTDRAQLLKLAALKTGATQADDETEKVQAVASAVAQPADVSPAVLATEPVDATSQAASSAPASNDAPVKIAAVDPDQGSRLKQDKTAVEPAGSTLININTASTEVLDHLPGAGRIGHAIVTHRPYRAVGDLVRKRVLRTSDFQKIQSVIRVD</sequence>
<gene>
    <name evidence="1" type="ORF">M8523_17230</name>
</gene>
<dbReference type="EMBL" id="JAMOIM010000011">
    <property type="protein sequence ID" value="MCW6509762.1"/>
    <property type="molecule type" value="Genomic_DNA"/>
</dbReference>
<comment type="caution">
    <text evidence="1">The sequence shown here is derived from an EMBL/GenBank/DDBJ whole genome shotgun (WGS) entry which is preliminary data.</text>
</comment>
<dbReference type="Proteomes" id="UP001165667">
    <property type="component" value="Unassembled WGS sequence"/>
</dbReference>
<keyword evidence="2" id="KW-1185">Reference proteome</keyword>
<dbReference type="Gene3D" id="1.10.150.320">
    <property type="entry name" value="Photosystem II 12 kDa extrinsic protein"/>
    <property type="match status" value="1"/>
</dbReference>
<accession>A0AA41Z5Q0</accession>
<organism evidence="1 2">
    <name type="scientific">Lichenifustis flavocetrariae</name>
    <dbReference type="NCBI Taxonomy" id="2949735"/>
    <lineage>
        <taxon>Bacteria</taxon>
        <taxon>Pseudomonadati</taxon>
        <taxon>Pseudomonadota</taxon>
        <taxon>Alphaproteobacteria</taxon>
        <taxon>Hyphomicrobiales</taxon>
        <taxon>Lichenihabitantaceae</taxon>
        <taxon>Lichenifustis</taxon>
    </lineage>
</organism>
<evidence type="ECO:0000313" key="1">
    <source>
        <dbReference type="EMBL" id="MCW6509762.1"/>
    </source>
</evidence>